<dbReference type="Gene3D" id="3.30.230.10">
    <property type="match status" value="1"/>
</dbReference>
<dbReference type="Pfam" id="PF10509">
    <property type="entry name" value="GalKase_gal_bdg"/>
    <property type="match status" value="1"/>
</dbReference>
<reference evidence="8" key="1">
    <citation type="submission" date="2023-07" db="EMBL/GenBank/DDBJ databases">
        <title>Two novel species in the genus Flavivirga.</title>
        <authorList>
            <person name="Kwon K."/>
        </authorList>
    </citation>
    <scope>NUCLEOTIDE SEQUENCE</scope>
    <source>
        <strain evidence="8">KCTC 52353</strain>
    </source>
</reference>
<dbReference type="RefSeq" id="WP_303276659.1">
    <property type="nucleotide sequence ID" value="NZ_JAUOEK010000056.1"/>
</dbReference>
<dbReference type="InterPro" id="IPR013750">
    <property type="entry name" value="GHMP_kinase_C_dom"/>
</dbReference>
<comment type="similarity">
    <text evidence="1">Belongs to the GHMP kinase family. GalK subfamily.</text>
</comment>
<dbReference type="Gene3D" id="3.30.70.890">
    <property type="entry name" value="GHMP kinase, C-terminal domain"/>
    <property type="match status" value="1"/>
</dbReference>
<keyword evidence="3" id="KW-0418">Kinase</keyword>
<dbReference type="SUPFAM" id="SSF55060">
    <property type="entry name" value="GHMP Kinase, C-terminal domain"/>
    <property type="match status" value="1"/>
</dbReference>
<dbReference type="InterPro" id="IPR006204">
    <property type="entry name" value="GHMP_kinase_N_dom"/>
</dbReference>
<keyword evidence="3" id="KW-0808">Transferase</keyword>
<feature type="domain" description="Galactokinase N-terminal" evidence="7">
    <location>
        <begin position="4"/>
        <end position="35"/>
    </location>
</feature>
<proteinExistence type="inferred from homology"/>
<keyword evidence="9" id="KW-1185">Reference proteome</keyword>
<dbReference type="PANTHER" id="PTHR10457">
    <property type="entry name" value="MEVALONATE KINASE/GALACTOKINASE"/>
    <property type="match status" value="1"/>
</dbReference>
<evidence type="ECO:0000259" key="6">
    <source>
        <dbReference type="Pfam" id="PF08544"/>
    </source>
</evidence>
<dbReference type="PRINTS" id="PR00959">
    <property type="entry name" value="MEVGALKINASE"/>
</dbReference>
<dbReference type="Pfam" id="PF00288">
    <property type="entry name" value="GHMP_kinases_N"/>
    <property type="match status" value="1"/>
</dbReference>
<dbReference type="InterPro" id="IPR020568">
    <property type="entry name" value="Ribosomal_Su5_D2-typ_SF"/>
</dbReference>
<evidence type="ECO:0000256" key="4">
    <source>
        <dbReference type="ARBA" id="ARBA00022840"/>
    </source>
</evidence>
<dbReference type="PANTHER" id="PTHR10457:SF7">
    <property type="entry name" value="GALACTOKINASE-RELATED"/>
    <property type="match status" value="1"/>
</dbReference>
<dbReference type="InterPro" id="IPR000705">
    <property type="entry name" value="Galactokinase"/>
</dbReference>
<evidence type="ECO:0000256" key="2">
    <source>
        <dbReference type="ARBA" id="ARBA00022741"/>
    </source>
</evidence>
<organism evidence="8 9">
    <name type="scientific">Flavivirga aquimarina</name>
    <dbReference type="NCBI Taxonomy" id="2027862"/>
    <lineage>
        <taxon>Bacteria</taxon>
        <taxon>Pseudomonadati</taxon>
        <taxon>Bacteroidota</taxon>
        <taxon>Flavobacteriia</taxon>
        <taxon>Flavobacteriales</taxon>
        <taxon>Flavobacteriaceae</taxon>
        <taxon>Flavivirga</taxon>
    </lineage>
</organism>
<sequence>MNKIISIAPGRTCLFGDHQDYLGLPIIACAISKHIKLTAIENGLRTFNINKPDINKKRIINIDEDIVDLEKGDHILYTLKVLKKYGCIPNRGYNIEITGNLPINAGTSSSSALVISWANFLIEAFGITKKVTPELISQIAYESEVLEQGAPGGMMDHYSIGVGKVVYINTSEPFSCNIIRTELNGLISGVSGVPKETVGLLAEVKGNTLKAVDIVTKTFKDFNLNKAEIEDLDKYSNCLPTEYVPYFNAAIKNHYYTKKALIEFNKETLNLKRIGELMNGHHTVLRDLLKITVPRIDDMIEAALKAGAYGAKIVGSGGGGSIVVIAEPGKEAPIVEAILKAGAIESYPVSVDSGARILERSKTINIEN</sequence>
<gene>
    <name evidence="8" type="ORF">Q4Q35_04065</name>
</gene>
<dbReference type="PRINTS" id="PR00473">
    <property type="entry name" value="GALCTOKINASE"/>
</dbReference>
<evidence type="ECO:0000313" key="8">
    <source>
        <dbReference type="EMBL" id="MDO5968974.1"/>
    </source>
</evidence>
<dbReference type="Pfam" id="PF08544">
    <property type="entry name" value="GHMP_kinases_C"/>
    <property type="match status" value="1"/>
</dbReference>
<keyword evidence="2" id="KW-0547">Nucleotide-binding</keyword>
<evidence type="ECO:0000256" key="1">
    <source>
        <dbReference type="ARBA" id="ARBA00006566"/>
    </source>
</evidence>
<dbReference type="Proteomes" id="UP001176883">
    <property type="component" value="Unassembled WGS sequence"/>
</dbReference>
<evidence type="ECO:0000259" key="7">
    <source>
        <dbReference type="Pfam" id="PF10509"/>
    </source>
</evidence>
<name>A0ABT8W777_9FLAO</name>
<comment type="caution">
    <text evidence="8">The sequence shown here is derived from an EMBL/GenBank/DDBJ whole genome shotgun (WGS) entry which is preliminary data.</text>
</comment>
<evidence type="ECO:0000256" key="3">
    <source>
        <dbReference type="ARBA" id="ARBA00022777"/>
    </source>
</evidence>
<feature type="domain" description="GHMP kinase C-terminal" evidence="6">
    <location>
        <begin position="270"/>
        <end position="340"/>
    </location>
</feature>
<evidence type="ECO:0000259" key="5">
    <source>
        <dbReference type="Pfam" id="PF00288"/>
    </source>
</evidence>
<dbReference type="InterPro" id="IPR036554">
    <property type="entry name" value="GHMP_kinase_C_sf"/>
</dbReference>
<dbReference type="EMBL" id="JAUOEK010000056">
    <property type="protein sequence ID" value="MDO5968974.1"/>
    <property type="molecule type" value="Genomic_DNA"/>
</dbReference>
<accession>A0ABT8W777</accession>
<keyword evidence="4" id="KW-0067">ATP-binding</keyword>
<dbReference type="SUPFAM" id="SSF54211">
    <property type="entry name" value="Ribosomal protein S5 domain 2-like"/>
    <property type="match status" value="1"/>
</dbReference>
<dbReference type="InterPro" id="IPR014721">
    <property type="entry name" value="Ribsml_uS5_D2-typ_fold_subgr"/>
</dbReference>
<feature type="domain" description="GHMP kinase N-terminal" evidence="5">
    <location>
        <begin position="78"/>
        <end position="163"/>
    </location>
</feature>
<dbReference type="InterPro" id="IPR019539">
    <property type="entry name" value="GalKase_N"/>
</dbReference>
<evidence type="ECO:0000313" key="9">
    <source>
        <dbReference type="Proteomes" id="UP001176883"/>
    </source>
</evidence>
<protein>
    <submittedName>
        <fullName evidence="8">Galactokinase family protein</fullName>
    </submittedName>
</protein>